<dbReference type="GO" id="GO:0005524">
    <property type="term" value="F:ATP binding"/>
    <property type="evidence" value="ECO:0007669"/>
    <property type="project" value="UniProtKB-KW"/>
</dbReference>
<dbReference type="SUPFAM" id="SSF160467">
    <property type="entry name" value="PH0987 N-terminal domain-like"/>
    <property type="match status" value="1"/>
</dbReference>
<dbReference type="RefSeq" id="WP_047239908.1">
    <property type="nucleotide sequence ID" value="NZ_CP011541.1"/>
</dbReference>
<sequence length="218" mass="22940">MQINPCGEQAILIDITDEDTESSGLDALFTVLRIKEAVSSWQLPGIIDLVPAANTLLIMLDTQRALPKDVAARVAAIDVSQPVGSTNDAHRTIEIPVRYDGPDLAQVAEALGMSAESLVAKHQAAVWTAAFGGFAPGFAYLVADQPLGNAPRLSSPRPNIPAGAVGLAGEFSGIYPQPSPGGWQLIGTTTTKMWDTARTERPAAILPGDTVKFVEVAQ</sequence>
<dbReference type="PANTHER" id="PTHR34698:SF2">
    <property type="entry name" value="5-OXOPROLINASE SUBUNIT B"/>
    <property type="match status" value="1"/>
</dbReference>
<keyword evidence="3" id="KW-0067">ATP-binding</keyword>
<dbReference type="EMBL" id="CP011541">
    <property type="protein sequence ID" value="AKK02764.1"/>
    <property type="molecule type" value="Genomic_DNA"/>
</dbReference>
<dbReference type="InterPro" id="IPR003833">
    <property type="entry name" value="CT_C_D"/>
</dbReference>
<evidence type="ECO:0000256" key="1">
    <source>
        <dbReference type="ARBA" id="ARBA00022741"/>
    </source>
</evidence>
<evidence type="ECO:0000256" key="3">
    <source>
        <dbReference type="ARBA" id="ARBA00022840"/>
    </source>
</evidence>
<dbReference type="InterPro" id="IPR010016">
    <property type="entry name" value="PxpB"/>
</dbReference>
<gene>
    <name evidence="5" type="ORF">CEPID_04465</name>
</gene>
<dbReference type="STRING" id="1050174.CEPID_04465"/>
<accession>A0A0G3GNP1</accession>
<dbReference type="Gene3D" id="2.40.100.10">
    <property type="entry name" value="Cyclophilin-like"/>
    <property type="match status" value="1"/>
</dbReference>
<dbReference type="PANTHER" id="PTHR34698">
    <property type="entry name" value="5-OXOPROLINASE SUBUNIT B"/>
    <property type="match status" value="1"/>
</dbReference>
<keyword evidence="6" id="KW-1185">Reference proteome</keyword>
<dbReference type="Pfam" id="PF02682">
    <property type="entry name" value="CT_C_D"/>
    <property type="match status" value="1"/>
</dbReference>
<dbReference type="InterPro" id="IPR029000">
    <property type="entry name" value="Cyclophilin-like_dom_sf"/>
</dbReference>
<dbReference type="AlphaFoldDB" id="A0A0G3GNP1"/>
<keyword evidence="1" id="KW-0547">Nucleotide-binding</keyword>
<protein>
    <submittedName>
        <fullName evidence="5">Allophanate hydrolase subunit 1</fullName>
    </submittedName>
</protein>
<dbReference type="OrthoDB" id="9768696at2"/>
<dbReference type="Proteomes" id="UP000035368">
    <property type="component" value="Chromosome"/>
</dbReference>
<dbReference type="SUPFAM" id="SSF50891">
    <property type="entry name" value="Cyclophilin-like"/>
    <property type="match status" value="1"/>
</dbReference>
<organism evidence="5 6">
    <name type="scientific">Corynebacterium epidermidicanis</name>
    <dbReference type="NCBI Taxonomy" id="1050174"/>
    <lineage>
        <taxon>Bacteria</taxon>
        <taxon>Bacillati</taxon>
        <taxon>Actinomycetota</taxon>
        <taxon>Actinomycetes</taxon>
        <taxon>Mycobacteriales</taxon>
        <taxon>Corynebacteriaceae</taxon>
        <taxon>Corynebacterium</taxon>
    </lineage>
</organism>
<proteinExistence type="predicted"/>
<evidence type="ECO:0000259" key="4">
    <source>
        <dbReference type="SMART" id="SM00796"/>
    </source>
</evidence>
<evidence type="ECO:0000313" key="5">
    <source>
        <dbReference type="EMBL" id="AKK02764.1"/>
    </source>
</evidence>
<dbReference type="KEGG" id="cei:CEPID_04465"/>
<dbReference type="GO" id="GO:0016787">
    <property type="term" value="F:hydrolase activity"/>
    <property type="evidence" value="ECO:0007669"/>
    <property type="project" value="UniProtKB-KW"/>
</dbReference>
<dbReference type="PATRIC" id="fig|1050174.4.peg.905"/>
<dbReference type="Gene3D" id="3.30.1360.40">
    <property type="match status" value="1"/>
</dbReference>
<dbReference type="SMART" id="SM00796">
    <property type="entry name" value="AHS1"/>
    <property type="match status" value="1"/>
</dbReference>
<evidence type="ECO:0000313" key="6">
    <source>
        <dbReference type="Proteomes" id="UP000035368"/>
    </source>
</evidence>
<evidence type="ECO:0000256" key="2">
    <source>
        <dbReference type="ARBA" id="ARBA00022801"/>
    </source>
</evidence>
<name>A0A0G3GNP1_9CORY</name>
<keyword evidence="2 5" id="KW-0378">Hydrolase</keyword>
<reference evidence="5 6" key="1">
    <citation type="submission" date="2015-05" db="EMBL/GenBank/DDBJ databases">
        <title>Complete genome sequence of Corynebacterium epidermidicanis DSM 45586, isolated from the skin of a dog suffering from pruritus.</title>
        <authorList>
            <person name="Ruckert C."/>
            <person name="Albersmeier A."/>
            <person name="Winkler A."/>
            <person name="Tauch A."/>
        </authorList>
    </citation>
    <scope>NUCLEOTIDE SEQUENCE [LARGE SCALE GENOMIC DNA]</scope>
    <source>
        <strain evidence="5 6">DSM 45586</strain>
    </source>
</reference>
<feature type="domain" description="Carboxyltransferase" evidence="4">
    <location>
        <begin position="1"/>
        <end position="205"/>
    </location>
</feature>